<evidence type="ECO:0000313" key="2">
    <source>
        <dbReference type="EMBL" id="QHQ62958.1"/>
    </source>
</evidence>
<dbReference type="RefSeq" id="WP_161839780.1">
    <property type="nucleotide sequence ID" value="NZ_CP048000.1"/>
</dbReference>
<dbReference type="GO" id="GO:0016747">
    <property type="term" value="F:acyltransferase activity, transferring groups other than amino-acyl groups"/>
    <property type="evidence" value="ECO:0007669"/>
    <property type="project" value="InterPro"/>
</dbReference>
<dbReference type="InterPro" id="IPR016181">
    <property type="entry name" value="Acyl_CoA_acyltransferase"/>
</dbReference>
<proteinExistence type="predicted"/>
<reference evidence="2 3" key="1">
    <citation type="submission" date="2020-01" db="EMBL/GenBank/DDBJ databases">
        <title>Genome analysis of Anaerocolumna sp. CBA3638.</title>
        <authorList>
            <person name="Kim J."/>
            <person name="Roh S.W."/>
        </authorList>
    </citation>
    <scope>NUCLEOTIDE SEQUENCE [LARGE SCALE GENOMIC DNA]</scope>
    <source>
        <strain evidence="2 3">CBA3638</strain>
    </source>
</reference>
<dbReference type="SUPFAM" id="SSF55729">
    <property type="entry name" value="Acyl-CoA N-acyltransferases (Nat)"/>
    <property type="match status" value="1"/>
</dbReference>
<organism evidence="2 3">
    <name type="scientific">Anaerocolumna sedimenticola</name>
    <dbReference type="NCBI Taxonomy" id="2696063"/>
    <lineage>
        <taxon>Bacteria</taxon>
        <taxon>Bacillati</taxon>
        <taxon>Bacillota</taxon>
        <taxon>Clostridia</taxon>
        <taxon>Lachnospirales</taxon>
        <taxon>Lachnospiraceae</taxon>
        <taxon>Anaerocolumna</taxon>
    </lineage>
</organism>
<dbReference type="AlphaFoldDB" id="A0A6P1TTZ0"/>
<dbReference type="PROSITE" id="PS51186">
    <property type="entry name" value="GNAT"/>
    <property type="match status" value="1"/>
</dbReference>
<dbReference type="Pfam" id="PF13302">
    <property type="entry name" value="Acetyltransf_3"/>
    <property type="match status" value="1"/>
</dbReference>
<dbReference type="KEGG" id="anr:Ana3638_21025"/>
<gene>
    <name evidence="2" type="ORF">Ana3638_21025</name>
</gene>
<dbReference type="Gene3D" id="3.40.630.30">
    <property type="match status" value="1"/>
</dbReference>
<feature type="domain" description="N-acetyltransferase" evidence="1">
    <location>
        <begin position="9"/>
        <end position="166"/>
    </location>
</feature>
<protein>
    <submittedName>
        <fullName evidence="2">GNAT family N-acetyltransferase</fullName>
    </submittedName>
</protein>
<dbReference type="PANTHER" id="PTHR43792">
    <property type="entry name" value="GNAT FAMILY, PUTATIVE (AFU_ORTHOLOGUE AFUA_3G00765)-RELATED-RELATED"/>
    <property type="match status" value="1"/>
</dbReference>
<dbReference type="Proteomes" id="UP000464314">
    <property type="component" value="Chromosome"/>
</dbReference>
<name>A0A6P1TTZ0_9FIRM</name>
<accession>A0A6P1TTZ0</accession>
<evidence type="ECO:0000313" key="3">
    <source>
        <dbReference type="Proteomes" id="UP000464314"/>
    </source>
</evidence>
<dbReference type="EMBL" id="CP048000">
    <property type="protein sequence ID" value="QHQ62958.1"/>
    <property type="molecule type" value="Genomic_DNA"/>
</dbReference>
<sequence>MIYFETKRLVFRDWNEQDLSEFRIMNKDTRVMKYFTKTLTEEETDRFYNIIQDEFRNYGYGLYAVETKHNNNFIGFIGFHWANFNSEFTPCIEIGWRLKYETWGNGFATEGANACLKYGFDALGFNKIYSFTSKINLPSENVMKKVGMVKVMEFEHPNIIEGNPLRRHVLYSIGSSSCANY</sequence>
<keyword evidence="3" id="KW-1185">Reference proteome</keyword>
<dbReference type="PANTHER" id="PTHR43792:SF1">
    <property type="entry name" value="N-ACETYLTRANSFERASE DOMAIN-CONTAINING PROTEIN"/>
    <property type="match status" value="1"/>
</dbReference>
<evidence type="ECO:0000259" key="1">
    <source>
        <dbReference type="PROSITE" id="PS51186"/>
    </source>
</evidence>
<dbReference type="InterPro" id="IPR051531">
    <property type="entry name" value="N-acetyltransferase"/>
</dbReference>
<keyword evidence="2" id="KW-0808">Transferase</keyword>
<dbReference type="InterPro" id="IPR000182">
    <property type="entry name" value="GNAT_dom"/>
</dbReference>